<dbReference type="SMART" id="SM00717">
    <property type="entry name" value="SANT"/>
    <property type="match status" value="2"/>
</dbReference>
<gene>
    <name evidence="7" type="ORF">SHERM_03248</name>
</gene>
<dbReference type="FunFam" id="1.10.10.60:FF:000381">
    <property type="entry name" value="Transcription factor MYB119"/>
    <property type="match status" value="1"/>
</dbReference>
<proteinExistence type="predicted"/>
<dbReference type="GO" id="GO:0000981">
    <property type="term" value="F:DNA-binding transcription factor activity, RNA polymerase II-specific"/>
    <property type="evidence" value="ECO:0007669"/>
    <property type="project" value="TreeGrafter"/>
</dbReference>
<dbReference type="FunFam" id="1.10.10.60:FF:000010">
    <property type="entry name" value="Transcriptional activator Myb isoform A"/>
    <property type="match status" value="1"/>
</dbReference>
<evidence type="ECO:0000313" key="8">
    <source>
        <dbReference type="Proteomes" id="UP001153555"/>
    </source>
</evidence>
<accession>A0A9N7RMC1</accession>
<keyword evidence="4" id="KW-0539">Nucleus</keyword>
<dbReference type="Gene3D" id="1.10.10.60">
    <property type="entry name" value="Homeodomain-like"/>
    <property type="match status" value="2"/>
</dbReference>
<dbReference type="InterPro" id="IPR017930">
    <property type="entry name" value="Myb_dom"/>
</dbReference>
<dbReference type="InterPro" id="IPR001005">
    <property type="entry name" value="SANT/Myb"/>
</dbReference>
<dbReference type="PANTHER" id="PTHR45614:SF285">
    <property type="entry name" value="TRANSCRIPTION FACTOR MYB98"/>
    <property type="match status" value="1"/>
</dbReference>
<evidence type="ECO:0000256" key="3">
    <source>
        <dbReference type="ARBA" id="ARBA00023125"/>
    </source>
</evidence>
<keyword evidence="8" id="KW-1185">Reference proteome</keyword>
<evidence type="ECO:0000259" key="5">
    <source>
        <dbReference type="PROSITE" id="PS50090"/>
    </source>
</evidence>
<comment type="subcellular location">
    <subcellularLocation>
        <location evidence="1">Nucleus</location>
    </subcellularLocation>
</comment>
<dbReference type="PROSITE" id="PS51294">
    <property type="entry name" value="HTH_MYB"/>
    <property type="match status" value="2"/>
</dbReference>
<dbReference type="GO" id="GO:0005634">
    <property type="term" value="C:nucleus"/>
    <property type="evidence" value="ECO:0007669"/>
    <property type="project" value="UniProtKB-SubCell"/>
</dbReference>
<dbReference type="InterPro" id="IPR050560">
    <property type="entry name" value="MYB_TF"/>
</dbReference>
<dbReference type="InterPro" id="IPR009057">
    <property type="entry name" value="Homeodomain-like_sf"/>
</dbReference>
<keyword evidence="2" id="KW-0677">Repeat</keyword>
<comment type="caution">
    <text evidence="7">The sequence shown here is derived from an EMBL/GenBank/DDBJ whole genome shotgun (WGS) entry which is preliminary data.</text>
</comment>
<dbReference type="Pfam" id="PF00249">
    <property type="entry name" value="Myb_DNA-binding"/>
    <property type="match status" value="2"/>
</dbReference>
<keyword evidence="3" id="KW-0238">DNA-binding</keyword>
<evidence type="ECO:0000259" key="6">
    <source>
        <dbReference type="PROSITE" id="PS51294"/>
    </source>
</evidence>
<feature type="domain" description="Myb-like" evidence="5">
    <location>
        <begin position="237"/>
        <end position="287"/>
    </location>
</feature>
<dbReference type="OrthoDB" id="2143914at2759"/>
<dbReference type="GO" id="GO:0000978">
    <property type="term" value="F:RNA polymerase II cis-regulatory region sequence-specific DNA binding"/>
    <property type="evidence" value="ECO:0007669"/>
    <property type="project" value="TreeGrafter"/>
</dbReference>
<organism evidence="7 8">
    <name type="scientific">Striga hermonthica</name>
    <name type="common">Purple witchweed</name>
    <name type="synonym">Buchnera hermonthica</name>
    <dbReference type="NCBI Taxonomy" id="68872"/>
    <lineage>
        <taxon>Eukaryota</taxon>
        <taxon>Viridiplantae</taxon>
        <taxon>Streptophyta</taxon>
        <taxon>Embryophyta</taxon>
        <taxon>Tracheophyta</taxon>
        <taxon>Spermatophyta</taxon>
        <taxon>Magnoliopsida</taxon>
        <taxon>eudicotyledons</taxon>
        <taxon>Gunneridae</taxon>
        <taxon>Pentapetalae</taxon>
        <taxon>asterids</taxon>
        <taxon>lamiids</taxon>
        <taxon>Lamiales</taxon>
        <taxon>Orobanchaceae</taxon>
        <taxon>Buchnereae</taxon>
        <taxon>Striga</taxon>
    </lineage>
</organism>
<dbReference type="PROSITE" id="PS50090">
    <property type="entry name" value="MYB_LIKE"/>
    <property type="match status" value="2"/>
</dbReference>
<evidence type="ECO:0000256" key="1">
    <source>
        <dbReference type="ARBA" id="ARBA00004123"/>
    </source>
</evidence>
<feature type="domain" description="HTH myb-type" evidence="6">
    <location>
        <begin position="190"/>
        <end position="240"/>
    </location>
</feature>
<dbReference type="EMBL" id="CACSLK010030184">
    <property type="protein sequence ID" value="CAA0836128.1"/>
    <property type="molecule type" value="Genomic_DNA"/>
</dbReference>
<dbReference type="CDD" id="cd00167">
    <property type="entry name" value="SANT"/>
    <property type="match status" value="2"/>
</dbReference>
<feature type="domain" description="HTH myb-type" evidence="6">
    <location>
        <begin position="241"/>
        <end position="291"/>
    </location>
</feature>
<name>A0A9N7RMC1_STRHE</name>
<reference evidence="7" key="1">
    <citation type="submission" date="2019-12" db="EMBL/GenBank/DDBJ databases">
        <authorList>
            <person name="Scholes J."/>
        </authorList>
    </citation>
    <scope>NUCLEOTIDE SEQUENCE</scope>
</reference>
<dbReference type="Proteomes" id="UP001153555">
    <property type="component" value="Unassembled WGS sequence"/>
</dbReference>
<evidence type="ECO:0000313" key="7">
    <source>
        <dbReference type="EMBL" id="CAA0836128.1"/>
    </source>
</evidence>
<dbReference type="AlphaFoldDB" id="A0A9N7RMC1"/>
<protein>
    <submittedName>
        <fullName evidence="7">Transcription factor MYB98</fullName>
    </submittedName>
</protein>
<evidence type="ECO:0000256" key="4">
    <source>
        <dbReference type="ARBA" id="ARBA00023242"/>
    </source>
</evidence>
<dbReference type="PANTHER" id="PTHR45614">
    <property type="entry name" value="MYB PROTEIN-RELATED"/>
    <property type="match status" value="1"/>
</dbReference>
<feature type="domain" description="Myb-like" evidence="5">
    <location>
        <begin position="185"/>
        <end position="236"/>
    </location>
</feature>
<evidence type="ECO:0000256" key="2">
    <source>
        <dbReference type="ARBA" id="ARBA00022737"/>
    </source>
</evidence>
<dbReference type="SUPFAM" id="SSF46689">
    <property type="entry name" value="Homeodomain-like"/>
    <property type="match status" value="1"/>
</dbReference>
<sequence>MESRTKYANDDNDPAPAICFPNISLKSEILDDDFHIDNLSTPTDFLHDYHNLDQYPLVASYVNQDFGIHEDCFYPVDPFPSGSFVDFDLCEHDSIRSSMQDLEVGGCFNFSDKKDSLMDIETALTYHDTKPFNFVVPDESSCLTADNLGFPKQGGSKRSNKNVIQCRKSKVTELPSAKTCIRGQKFRSAKGQWTVDEDRLLTHLVGKYGERKWSTIAQMLKGRIGKQCRERWHNHLRPDIKKDLWTEDEDRILIEIHAQVGNKWAEIAKSLPGRTENSIKNHWNATKRRQFSRRSCRTKWPKPSSLLQNYIKSLNFEKKSSSLSKITRTPKTVDPEILNNSTSVGKKSEMEFQPNDQTVSEYGFADVSEFTFNDYHLFRDNNMESLMEDIRIGGPSEIDEHKCCDVVLPFDIPLLMECDVMKEIDSFDGNM</sequence>